<keyword evidence="4" id="KW-1185">Reference proteome</keyword>
<dbReference type="Proteomes" id="UP000060016">
    <property type="component" value="Chromosome"/>
</dbReference>
<proteinExistence type="predicted"/>
<evidence type="ECO:0000313" key="4">
    <source>
        <dbReference type="Proteomes" id="UP000060016"/>
    </source>
</evidence>
<dbReference type="PATRIC" id="fig|156976.3.peg.498"/>
<dbReference type="AlphaFoldDB" id="A0A0K1R9Z2"/>
<keyword evidence="2" id="KW-0472">Membrane</keyword>
<dbReference type="EMBL" id="CP012342">
    <property type="protein sequence ID" value="AKV58224.1"/>
    <property type="molecule type" value="Genomic_DNA"/>
</dbReference>
<accession>A0A0K1R9Z2</accession>
<reference evidence="3 4" key="1">
    <citation type="submission" date="2015-08" db="EMBL/GenBank/DDBJ databases">
        <authorList>
            <person name="Babu N.S."/>
            <person name="Beckwith C.J."/>
            <person name="Beseler K.G."/>
            <person name="Brison A."/>
            <person name="Carone J.V."/>
            <person name="Caskin T.P."/>
            <person name="Diamond M."/>
            <person name="Durham M.E."/>
            <person name="Foxe J.M."/>
            <person name="Go M."/>
            <person name="Henderson B.A."/>
            <person name="Jones I.B."/>
            <person name="McGettigan J.A."/>
            <person name="Micheletti S.J."/>
            <person name="Nasrallah M.E."/>
            <person name="Ortiz D."/>
            <person name="Piller C.R."/>
            <person name="Privatt S.R."/>
            <person name="Schneider S.L."/>
            <person name="Sharp S."/>
            <person name="Smith T.C."/>
            <person name="Stanton J.D."/>
            <person name="Ullery H.E."/>
            <person name="Wilson R.J."/>
            <person name="Serrano M.G."/>
            <person name="Buck G."/>
            <person name="Lee V."/>
            <person name="Wang Y."/>
            <person name="Carvalho R."/>
            <person name="Voegtly L."/>
            <person name="Shi R."/>
            <person name="Duckworth R."/>
            <person name="Johnson A."/>
            <person name="Loviza R."/>
            <person name="Walstead R."/>
            <person name="Shah Z."/>
            <person name="Kiflezghi M."/>
            <person name="Wade K."/>
            <person name="Ball S.L."/>
            <person name="Bradley K.W."/>
            <person name="Asai D.J."/>
            <person name="Bowman C.A."/>
            <person name="Russell D.A."/>
            <person name="Pope W.H."/>
            <person name="Jacobs-Sera D."/>
            <person name="Hendrix R.W."/>
            <person name="Hatfull G.F."/>
        </authorList>
    </citation>
    <scope>NUCLEOTIDE SEQUENCE [LARGE SCALE GENOMIC DNA]</scope>
    <source>
        <strain evidence="3 4">PUDD_83A45</strain>
    </source>
</reference>
<dbReference type="STRING" id="156976.AK829_02505"/>
<sequence>MTDAEYKAYVDSLGYVSAEEVKEAHFGLYEAVYPGLKELRLEFVADVAALPKTESGSRDEASDWLRQINELGDKFVEKAAKFMPRDIAESLVEPILFFENLKDGKNHAELVSNFRKSTLFVESEPIELGNTFTVQDLVKVGVSQKDAEAIVAGFKKAPLIKKLDARTKHYAPYYAKAREACAAGGERTVAFPTKASNPAPGTPGNGNQGSAADSDAGKTAGIVVGVIAVLAAVVGAIAFLAPQLGIMLPQLPF</sequence>
<gene>
    <name evidence="3" type="ORF">AK829_02505</name>
</gene>
<protein>
    <submittedName>
        <fullName evidence="3">Uncharacterized protein</fullName>
    </submittedName>
</protein>
<name>A0A0K1R9Z2_9CORY</name>
<dbReference type="KEGG" id="crie:AK829_02505"/>
<feature type="transmembrane region" description="Helical" evidence="2">
    <location>
        <begin position="220"/>
        <end position="241"/>
    </location>
</feature>
<evidence type="ECO:0000313" key="3">
    <source>
        <dbReference type="EMBL" id="AKV58224.1"/>
    </source>
</evidence>
<feature type="region of interest" description="Disordered" evidence="1">
    <location>
        <begin position="192"/>
        <end position="213"/>
    </location>
</feature>
<evidence type="ECO:0000256" key="2">
    <source>
        <dbReference type="SAM" id="Phobius"/>
    </source>
</evidence>
<keyword evidence="2" id="KW-0812">Transmembrane</keyword>
<evidence type="ECO:0000256" key="1">
    <source>
        <dbReference type="SAM" id="MobiDB-lite"/>
    </source>
</evidence>
<dbReference type="RefSeq" id="WP_052203961.1">
    <property type="nucleotide sequence ID" value="NZ_CP012342.1"/>
</dbReference>
<keyword evidence="2" id="KW-1133">Transmembrane helix</keyword>
<organism evidence="3 4">
    <name type="scientific">Corynebacterium riegelii</name>
    <dbReference type="NCBI Taxonomy" id="156976"/>
    <lineage>
        <taxon>Bacteria</taxon>
        <taxon>Bacillati</taxon>
        <taxon>Actinomycetota</taxon>
        <taxon>Actinomycetes</taxon>
        <taxon>Mycobacteriales</taxon>
        <taxon>Corynebacteriaceae</taxon>
        <taxon>Corynebacterium</taxon>
    </lineage>
</organism>